<protein>
    <recommendedName>
        <fullName evidence="2">CopG family transcriptional regulator</fullName>
    </recommendedName>
</protein>
<reference evidence="1" key="1">
    <citation type="journal article" date="2021" name="Proc. Natl. Acad. Sci. U.S.A.">
        <title>A Catalog of Tens of Thousands of Viruses from Human Metagenomes Reveals Hidden Associations with Chronic Diseases.</title>
        <authorList>
            <person name="Tisza M.J."/>
            <person name="Buck C.B."/>
        </authorList>
    </citation>
    <scope>NUCLEOTIDE SEQUENCE</scope>
    <source>
        <strain evidence="1">CtfyA6</strain>
    </source>
</reference>
<dbReference type="GO" id="GO:0006355">
    <property type="term" value="P:regulation of DNA-templated transcription"/>
    <property type="evidence" value="ECO:0007669"/>
    <property type="project" value="InterPro"/>
</dbReference>
<dbReference type="Gene3D" id="1.10.1220.10">
    <property type="entry name" value="Met repressor-like"/>
    <property type="match status" value="1"/>
</dbReference>
<evidence type="ECO:0000313" key="1">
    <source>
        <dbReference type="EMBL" id="DAF54050.1"/>
    </source>
</evidence>
<proteinExistence type="predicted"/>
<sequence length="53" mass="6095">MGRPTNNPLDVDIKVRITNETNKRLLEYSKKNNITRAEAVRQGIDIILSNEKN</sequence>
<evidence type="ECO:0008006" key="2">
    <source>
        <dbReference type="Google" id="ProtNLM"/>
    </source>
</evidence>
<dbReference type="EMBL" id="BK032670">
    <property type="protein sequence ID" value="DAF54050.1"/>
    <property type="molecule type" value="Genomic_DNA"/>
</dbReference>
<accession>A0A8S5SU13</accession>
<organism evidence="1">
    <name type="scientific">Myoviridae sp. ctfyA6</name>
    <dbReference type="NCBI Taxonomy" id="2827698"/>
    <lineage>
        <taxon>Viruses</taxon>
        <taxon>Duplodnaviria</taxon>
        <taxon>Heunggongvirae</taxon>
        <taxon>Uroviricota</taxon>
        <taxon>Caudoviricetes</taxon>
    </lineage>
</organism>
<dbReference type="InterPro" id="IPR013321">
    <property type="entry name" value="Arc_rbn_hlx_hlx"/>
</dbReference>
<name>A0A8S5SU13_9CAUD</name>